<evidence type="ECO:0000313" key="3">
    <source>
        <dbReference type="EMBL" id="QKW93716.1"/>
    </source>
</evidence>
<evidence type="ECO:0000256" key="2">
    <source>
        <dbReference type="SAM" id="Phobius"/>
    </source>
</evidence>
<sequence length="176" mass="19904">MSEQENKGGGHITASMSDREQVEKTADRLRDELLLTLEELERRRERAMDVRYQLRHALEKNRDLILKAGGVALALALVGVGYSWWRARHREELLWKHRAQALRRAWEHPDRVASHAEERPVAIELGRKLVLIFATTLASAMAKSAVHALVPPSPEKSEQSGRKRLGLGIIQSPARA</sequence>
<reference evidence="3" key="1">
    <citation type="journal article" date="2020" name="Molecules">
        <title>2-Hydroxysorangiadenosine: Structure and Biosynthesis of a Myxobacterial Sesquiterpene-Nucleoside.</title>
        <authorList>
            <person name="Okoth D.A."/>
            <person name="Hug J.J."/>
            <person name="Garcia R."/>
            <person name="Sproer C."/>
            <person name="Overmann J."/>
            <person name="Muller R."/>
        </authorList>
    </citation>
    <scope>NUCLEOTIDE SEQUENCE</scope>
    <source>
        <strain evidence="3">MCy10943</strain>
    </source>
</reference>
<name>A0A7D5BDB6_9BACT</name>
<proteinExistence type="predicted"/>
<accession>A0A7D5BDB6</accession>
<organism evidence="3">
    <name type="scientific">Vitiosangium cumulatum</name>
    <dbReference type="NCBI Taxonomy" id="1867796"/>
    <lineage>
        <taxon>Bacteria</taxon>
        <taxon>Pseudomonadati</taxon>
        <taxon>Myxococcota</taxon>
        <taxon>Myxococcia</taxon>
        <taxon>Myxococcales</taxon>
        <taxon>Cystobacterineae</taxon>
        <taxon>Archangiaceae</taxon>
        <taxon>Vitiosangium</taxon>
    </lineage>
</organism>
<keyword evidence="2" id="KW-0812">Transmembrane</keyword>
<feature type="transmembrane region" description="Helical" evidence="2">
    <location>
        <begin position="64"/>
        <end position="85"/>
    </location>
</feature>
<feature type="region of interest" description="Disordered" evidence="1">
    <location>
        <begin position="1"/>
        <end position="24"/>
    </location>
</feature>
<evidence type="ECO:0000256" key="1">
    <source>
        <dbReference type="SAM" id="MobiDB-lite"/>
    </source>
</evidence>
<dbReference type="AlphaFoldDB" id="A0A7D5BDB6"/>
<protein>
    <submittedName>
        <fullName evidence="3">Uncharacterized protein</fullName>
    </submittedName>
</protein>
<keyword evidence="2" id="KW-1133">Transmembrane helix</keyword>
<dbReference type="EMBL" id="MT520813">
    <property type="protein sequence ID" value="QKW93716.1"/>
    <property type="molecule type" value="Genomic_DNA"/>
</dbReference>
<keyword evidence="2" id="KW-0472">Membrane</keyword>